<organism evidence="2 3">
    <name type="scientific">Collybia nuda</name>
    <dbReference type="NCBI Taxonomy" id="64659"/>
    <lineage>
        <taxon>Eukaryota</taxon>
        <taxon>Fungi</taxon>
        <taxon>Dikarya</taxon>
        <taxon>Basidiomycota</taxon>
        <taxon>Agaricomycotina</taxon>
        <taxon>Agaricomycetes</taxon>
        <taxon>Agaricomycetidae</taxon>
        <taxon>Agaricales</taxon>
        <taxon>Tricholomatineae</taxon>
        <taxon>Clitocybaceae</taxon>
        <taxon>Collybia</taxon>
    </lineage>
</organism>
<comment type="caution">
    <text evidence="2">The sequence shown here is derived from an EMBL/GenBank/DDBJ whole genome shotgun (WGS) entry which is preliminary data.</text>
</comment>
<accession>A0A9P5YD26</accession>
<name>A0A9P5YD26_9AGAR</name>
<sequence>MDNIDENPTVQFLVAIELGIIKRYLKGDITLFDFLHLPCMQTLLSTCCVIVFFDFTTILLHMLQYLLCNIFKVMHKLSCLPQPIKQLNDRSYRNC</sequence>
<keyword evidence="1" id="KW-0812">Transmembrane</keyword>
<proteinExistence type="predicted"/>
<protein>
    <submittedName>
        <fullName evidence="2">Uncharacterized protein</fullName>
    </submittedName>
</protein>
<keyword evidence="1" id="KW-1133">Transmembrane helix</keyword>
<feature type="transmembrane region" description="Helical" evidence="1">
    <location>
        <begin position="43"/>
        <end position="67"/>
    </location>
</feature>
<keyword evidence="3" id="KW-1185">Reference proteome</keyword>
<evidence type="ECO:0000313" key="3">
    <source>
        <dbReference type="Proteomes" id="UP000807353"/>
    </source>
</evidence>
<dbReference type="Proteomes" id="UP000807353">
    <property type="component" value="Unassembled WGS sequence"/>
</dbReference>
<keyword evidence="1" id="KW-0472">Membrane</keyword>
<dbReference type="AlphaFoldDB" id="A0A9P5YD26"/>
<evidence type="ECO:0000256" key="1">
    <source>
        <dbReference type="SAM" id="Phobius"/>
    </source>
</evidence>
<dbReference type="EMBL" id="MU150241">
    <property type="protein sequence ID" value="KAF9466439.1"/>
    <property type="molecule type" value="Genomic_DNA"/>
</dbReference>
<gene>
    <name evidence="2" type="ORF">BDZ94DRAFT_166923</name>
</gene>
<reference evidence="2" key="1">
    <citation type="submission" date="2020-11" db="EMBL/GenBank/DDBJ databases">
        <authorList>
            <consortium name="DOE Joint Genome Institute"/>
            <person name="Ahrendt S."/>
            <person name="Riley R."/>
            <person name="Andreopoulos W."/>
            <person name="Labutti K."/>
            <person name="Pangilinan J."/>
            <person name="Ruiz-Duenas F.J."/>
            <person name="Barrasa J.M."/>
            <person name="Sanchez-Garcia M."/>
            <person name="Camarero S."/>
            <person name="Miyauchi S."/>
            <person name="Serrano A."/>
            <person name="Linde D."/>
            <person name="Babiker R."/>
            <person name="Drula E."/>
            <person name="Ayuso-Fernandez I."/>
            <person name="Pacheco R."/>
            <person name="Padilla G."/>
            <person name="Ferreira P."/>
            <person name="Barriuso J."/>
            <person name="Kellner H."/>
            <person name="Castanera R."/>
            <person name="Alfaro M."/>
            <person name="Ramirez L."/>
            <person name="Pisabarro A.G."/>
            <person name="Kuo A."/>
            <person name="Tritt A."/>
            <person name="Lipzen A."/>
            <person name="He G."/>
            <person name="Yan M."/>
            <person name="Ng V."/>
            <person name="Cullen D."/>
            <person name="Martin F."/>
            <person name="Rosso M.-N."/>
            <person name="Henrissat B."/>
            <person name="Hibbett D."/>
            <person name="Martinez A.T."/>
            <person name="Grigoriev I.V."/>
        </authorList>
    </citation>
    <scope>NUCLEOTIDE SEQUENCE</scope>
    <source>
        <strain evidence="2">CBS 247.69</strain>
    </source>
</reference>
<evidence type="ECO:0000313" key="2">
    <source>
        <dbReference type="EMBL" id="KAF9466439.1"/>
    </source>
</evidence>